<keyword evidence="4" id="KW-0560">Oxidoreductase</keyword>
<evidence type="ECO:0000256" key="3">
    <source>
        <dbReference type="ARBA" id="ARBA00022989"/>
    </source>
</evidence>
<evidence type="ECO:0000256" key="2">
    <source>
        <dbReference type="ARBA" id="ARBA00022692"/>
    </source>
</evidence>
<accession>A0A1H8AR29</accession>
<dbReference type="InterPro" id="IPR006694">
    <property type="entry name" value="Fatty_acid_hydroxylase"/>
</dbReference>
<evidence type="ECO:0000256" key="4">
    <source>
        <dbReference type="ARBA" id="ARBA00023002"/>
    </source>
</evidence>
<keyword evidence="7" id="KW-0175">Coiled coil</keyword>
<keyword evidence="2 8" id="KW-0812">Transmembrane</keyword>
<feature type="transmembrane region" description="Helical" evidence="8">
    <location>
        <begin position="47"/>
        <end position="71"/>
    </location>
</feature>
<feature type="domain" description="Fatty acid hydroxylase" evidence="9">
    <location>
        <begin position="87"/>
        <end position="221"/>
    </location>
</feature>
<dbReference type="EMBL" id="FOCL01000001">
    <property type="protein sequence ID" value="SEM73190.1"/>
    <property type="molecule type" value="Genomic_DNA"/>
</dbReference>
<organism evidence="10 11">
    <name type="scientific">Mucilaginibacter gossypiicola</name>
    <dbReference type="NCBI Taxonomy" id="551995"/>
    <lineage>
        <taxon>Bacteria</taxon>
        <taxon>Pseudomonadati</taxon>
        <taxon>Bacteroidota</taxon>
        <taxon>Sphingobacteriia</taxon>
        <taxon>Sphingobacteriales</taxon>
        <taxon>Sphingobacteriaceae</taxon>
        <taxon>Mucilaginibacter</taxon>
    </lineage>
</organism>
<evidence type="ECO:0000313" key="10">
    <source>
        <dbReference type="EMBL" id="SEM73190.1"/>
    </source>
</evidence>
<proteinExistence type="predicted"/>
<gene>
    <name evidence="10" type="ORF">SAMN05192574_101631</name>
</gene>
<feature type="transmembrane region" description="Helical" evidence="8">
    <location>
        <begin position="12"/>
        <end position="32"/>
    </location>
</feature>
<sequence>MLQHIDPRNQAALVLMGLLVVLTLVEMALSYWEDRKYYETRDTLTNIYLTSLAVVTNLCVKVFTFFILDYTYQHYRLFEIRNIFWYWFVLVIVQDFLYWVLHYTGHYCRMFWAMHVTHHSSEHFNFTTGFRSTVFEPLYRVFFYLPLALMGFTALDILYAYLITQLYGNLVHTQYKIPLPKWYGWIFVTPAHHRVHHASNIPYLDKNMGMVLIIWDRIFGTFRDEDLPEPVKYGLTKQPDDMGPVNVLFHEWKALLHDAKNAPDLKSKIGYFIHPPGWSHDGSTQTARVLQQEYKEMEEAHKKHETAA</sequence>
<evidence type="ECO:0000256" key="1">
    <source>
        <dbReference type="ARBA" id="ARBA00004127"/>
    </source>
</evidence>
<dbReference type="InterPro" id="IPR051689">
    <property type="entry name" value="Sterol_desaturase/TMEM195"/>
</dbReference>
<dbReference type="GO" id="GO:0008610">
    <property type="term" value="P:lipid biosynthetic process"/>
    <property type="evidence" value="ECO:0007669"/>
    <property type="project" value="InterPro"/>
</dbReference>
<reference evidence="11" key="1">
    <citation type="submission" date="2016-10" db="EMBL/GenBank/DDBJ databases">
        <authorList>
            <person name="Varghese N."/>
            <person name="Submissions S."/>
        </authorList>
    </citation>
    <scope>NUCLEOTIDE SEQUENCE [LARGE SCALE GENOMIC DNA]</scope>
    <source>
        <strain evidence="11">Gh-48</strain>
    </source>
</reference>
<dbReference type="GO" id="GO:0050479">
    <property type="term" value="F:glyceryl-ether monooxygenase activity"/>
    <property type="evidence" value="ECO:0007669"/>
    <property type="project" value="TreeGrafter"/>
</dbReference>
<evidence type="ECO:0000313" key="11">
    <source>
        <dbReference type="Proteomes" id="UP000198942"/>
    </source>
</evidence>
<feature type="transmembrane region" description="Helical" evidence="8">
    <location>
        <begin position="141"/>
        <end position="162"/>
    </location>
</feature>
<evidence type="ECO:0000256" key="7">
    <source>
        <dbReference type="SAM" id="Coils"/>
    </source>
</evidence>
<dbReference type="GO" id="GO:0006643">
    <property type="term" value="P:membrane lipid metabolic process"/>
    <property type="evidence" value="ECO:0007669"/>
    <property type="project" value="TreeGrafter"/>
</dbReference>
<dbReference type="AlphaFoldDB" id="A0A1H8AR29"/>
<dbReference type="GO" id="GO:0005506">
    <property type="term" value="F:iron ion binding"/>
    <property type="evidence" value="ECO:0007669"/>
    <property type="project" value="InterPro"/>
</dbReference>
<evidence type="ECO:0000256" key="6">
    <source>
        <dbReference type="ARBA" id="ARBA00023136"/>
    </source>
</evidence>
<dbReference type="GO" id="GO:0012505">
    <property type="term" value="C:endomembrane system"/>
    <property type="evidence" value="ECO:0007669"/>
    <property type="project" value="UniProtKB-SubCell"/>
</dbReference>
<dbReference type="STRING" id="551995.SAMN05192574_101631"/>
<protein>
    <submittedName>
        <fullName evidence="10">Sterol desaturase/sphingolipid hydroxylase, fatty acid hydroxylase superfamily</fullName>
    </submittedName>
</protein>
<evidence type="ECO:0000259" key="9">
    <source>
        <dbReference type="Pfam" id="PF04116"/>
    </source>
</evidence>
<dbReference type="Proteomes" id="UP000198942">
    <property type="component" value="Unassembled WGS sequence"/>
</dbReference>
<keyword evidence="5" id="KW-0443">Lipid metabolism</keyword>
<feature type="coiled-coil region" evidence="7">
    <location>
        <begin position="280"/>
        <end position="307"/>
    </location>
</feature>
<comment type="subcellular location">
    <subcellularLocation>
        <location evidence="1">Endomembrane system</location>
        <topology evidence="1">Multi-pass membrane protein</topology>
    </subcellularLocation>
</comment>
<keyword evidence="11" id="KW-1185">Reference proteome</keyword>
<evidence type="ECO:0000256" key="5">
    <source>
        <dbReference type="ARBA" id="ARBA00023098"/>
    </source>
</evidence>
<dbReference type="RefSeq" id="WP_091207476.1">
    <property type="nucleotide sequence ID" value="NZ_FOCL01000001.1"/>
</dbReference>
<evidence type="ECO:0000256" key="8">
    <source>
        <dbReference type="SAM" id="Phobius"/>
    </source>
</evidence>
<dbReference type="OrthoDB" id="9770329at2"/>
<keyword evidence="6 8" id="KW-0472">Membrane</keyword>
<dbReference type="Pfam" id="PF04116">
    <property type="entry name" value="FA_hydroxylase"/>
    <property type="match status" value="1"/>
</dbReference>
<keyword evidence="3 8" id="KW-1133">Transmembrane helix</keyword>
<name>A0A1H8AR29_9SPHI</name>
<dbReference type="PANTHER" id="PTHR21624:SF1">
    <property type="entry name" value="ALKYLGLYCEROL MONOOXYGENASE"/>
    <property type="match status" value="1"/>
</dbReference>
<feature type="transmembrane region" description="Helical" evidence="8">
    <location>
        <begin position="83"/>
        <end position="101"/>
    </location>
</feature>
<dbReference type="GO" id="GO:0016020">
    <property type="term" value="C:membrane"/>
    <property type="evidence" value="ECO:0007669"/>
    <property type="project" value="GOC"/>
</dbReference>
<dbReference type="PANTHER" id="PTHR21624">
    <property type="entry name" value="STEROL DESATURASE-RELATED PROTEIN"/>
    <property type="match status" value="1"/>
</dbReference>